<dbReference type="AlphaFoldDB" id="G5BJ28"/>
<dbReference type="InParanoid" id="G5BJ28"/>
<evidence type="ECO:0000313" key="3">
    <source>
        <dbReference type="Proteomes" id="UP000006813"/>
    </source>
</evidence>
<evidence type="ECO:0000313" key="2">
    <source>
        <dbReference type="EMBL" id="EHB09289.1"/>
    </source>
</evidence>
<gene>
    <name evidence="2" type="ORF">GW7_09938</name>
</gene>
<accession>G5BJ28</accession>
<proteinExistence type="predicted"/>
<protein>
    <submittedName>
        <fullName evidence="2">Uncharacterized protein</fullName>
    </submittedName>
</protein>
<organism evidence="2 3">
    <name type="scientific">Heterocephalus glaber</name>
    <name type="common">Naked mole rat</name>
    <dbReference type="NCBI Taxonomy" id="10181"/>
    <lineage>
        <taxon>Eukaryota</taxon>
        <taxon>Metazoa</taxon>
        <taxon>Chordata</taxon>
        <taxon>Craniata</taxon>
        <taxon>Vertebrata</taxon>
        <taxon>Euteleostomi</taxon>
        <taxon>Mammalia</taxon>
        <taxon>Eutheria</taxon>
        <taxon>Euarchontoglires</taxon>
        <taxon>Glires</taxon>
        <taxon>Rodentia</taxon>
        <taxon>Hystricomorpha</taxon>
        <taxon>Bathyergidae</taxon>
        <taxon>Heterocephalus</taxon>
    </lineage>
</organism>
<sequence>MTAATTLLVSPATGVSGTSRSSSSYTSLLLLSEATLPGCTSPRLLDMAVGWVATAPEGLGTRTTRVRCGVTGSEEA</sequence>
<dbReference type="Proteomes" id="UP000006813">
    <property type="component" value="Unassembled WGS sequence"/>
</dbReference>
<dbReference type="EMBL" id="JH170553">
    <property type="protein sequence ID" value="EHB09289.1"/>
    <property type="molecule type" value="Genomic_DNA"/>
</dbReference>
<name>G5BJ28_HETGA</name>
<evidence type="ECO:0000256" key="1">
    <source>
        <dbReference type="SAM" id="MobiDB-lite"/>
    </source>
</evidence>
<reference evidence="2 3" key="1">
    <citation type="journal article" date="2011" name="Nature">
        <title>Genome sequencing reveals insights into physiology and longevity of the naked mole rat.</title>
        <authorList>
            <person name="Kim E.B."/>
            <person name="Fang X."/>
            <person name="Fushan A.A."/>
            <person name="Huang Z."/>
            <person name="Lobanov A.V."/>
            <person name="Han L."/>
            <person name="Marino S.M."/>
            <person name="Sun X."/>
            <person name="Turanov A.A."/>
            <person name="Yang P."/>
            <person name="Yim S.H."/>
            <person name="Zhao X."/>
            <person name="Kasaikina M.V."/>
            <person name="Stoletzki N."/>
            <person name="Peng C."/>
            <person name="Polak P."/>
            <person name="Xiong Z."/>
            <person name="Kiezun A."/>
            <person name="Zhu Y."/>
            <person name="Chen Y."/>
            <person name="Kryukov G.V."/>
            <person name="Zhang Q."/>
            <person name="Peshkin L."/>
            <person name="Yang L."/>
            <person name="Bronson R.T."/>
            <person name="Buffenstein R."/>
            <person name="Wang B."/>
            <person name="Han C."/>
            <person name="Li Q."/>
            <person name="Chen L."/>
            <person name="Zhao W."/>
            <person name="Sunyaev S.R."/>
            <person name="Park T.J."/>
            <person name="Zhang G."/>
            <person name="Wang J."/>
            <person name="Gladyshev V.N."/>
        </authorList>
    </citation>
    <scope>NUCLEOTIDE SEQUENCE [LARGE SCALE GENOMIC DNA]</scope>
</reference>
<feature type="region of interest" description="Disordered" evidence="1">
    <location>
        <begin position="1"/>
        <end position="23"/>
    </location>
</feature>